<dbReference type="InterPro" id="IPR018501">
    <property type="entry name" value="DDT_dom"/>
</dbReference>
<comment type="subcellular location">
    <subcellularLocation>
        <location evidence="1 3">Nucleus</location>
    </subcellularLocation>
</comment>
<keyword evidence="2 3" id="KW-0539">Nucleus</keyword>
<feature type="domain" description="WAC" evidence="6">
    <location>
        <begin position="23"/>
        <end position="132"/>
    </location>
</feature>
<name>A0ABR1FFV4_9ASCO</name>
<sequence>MVLYKRKVVQALPPPDVDPESNPDVWYIQTTGEFFLEYDDYLKRMDFYNQHRFVCEISGHSNLSYWEALESETNEAREVDEAFPESLKEPVLRRLQFSTTSRLDHLVDEVYDAFKSDFYPGEYAFALIKNDKLEVVIREKAQFNAIQMPDGEIRPAYAKYRVEMIGHGREGQEDVVDGLQLTRDRKRFSKSMLRTFMKNSLSREPWSGAPWLVKAKYAKKYRIDTNIPPHLQRKNGLSEAELAATQAKKLKEKRRMLQLAERAKISREKEDQKEQARREREEQREREKRERELLKRPPSTEDLDLIPMTDPPSQRPKLKIERAVPMEWIGVLLQTWSFFNVFHETLVLSLFTFDEYICALQYTSHDLPCELFVELNCALLKLVVSNDSSEFAIDLPVDFSESEKADRTSSHEKVSEVKSEEPTADDEEQKPRAMPTRSSRANQNGKEDDAKKDTQDSNADEDEDEDDEDDEDEDDSESIRILNSLSKWRDGSWKERLRRRLFISGGMELIILNLLKEVAYVSKWTDFCHEIIDTCLPVNEQASVDALRSRFARLSPVQKLRILDILIELVGDSAPIRERIEFCMDESTRIRRERLETHKEHKALQEQIRVAEEERRELMPPEPETLPMPESTDDGEQTEQQRLEEARKAWREEAESRLLRTSSAFKKVMQTIENAQKGIQRCILALKSAEIELRMLDCQRFRVLGRDRFYNRYWWLEGNGLPTDLGRHQYLMGRLWVQGPSEEDLEVFVKDGKAAYGEITLAERKDMEVDDRESQLNETNEWGYYDDPEDIGELLHWLGTKGTREPRLRKDLDLRRTRVEAPMVARRKYLGLDNEKERDGSVVADSRAQSRAGDDDTDVEDEKPVIRQQEDGDDDEEEEVVNSLRRSSRQRKRAIAQVEAGHIARDFRFLSWRNTAASALLGKSHYESGYKKSGGDLLSQKSQNFASPASAAASVTTSAKASPQPPPAGFSAAHLANVRVTSSAESSPAPADTIAVATTTTASSNGRETRRTAAAAESSQTRKRQLADTDFANTDTESRASSPAPVMVTRKQAKKRHSAPSSSSARRAASPSPSPSPSRSPSPPPVPDRRVTRRSAAGLDDTPASSTRAKQTASASSTPDRRTSGYGTRSSRSAVANSATNTPTTTSSSSSNNNNSNNNTGATTRSVTTPKSATRSSSSKAASSSQSDNTADSGMERRSTRRSAAVGLK</sequence>
<feature type="compositionally biased region" description="Low complexity" evidence="4">
    <location>
        <begin position="1172"/>
        <end position="1187"/>
    </location>
</feature>
<feature type="region of interest" description="Disordered" evidence="4">
    <location>
        <begin position="614"/>
        <end position="641"/>
    </location>
</feature>
<evidence type="ECO:0000256" key="1">
    <source>
        <dbReference type="ARBA" id="ARBA00004123"/>
    </source>
</evidence>
<dbReference type="InterPro" id="IPR013136">
    <property type="entry name" value="WSTF_Acf1_Cbp146"/>
</dbReference>
<dbReference type="InterPro" id="IPR028941">
    <property type="entry name" value="WHIM2_dom"/>
</dbReference>
<feature type="compositionally biased region" description="Basic and acidic residues" evidence="4">
    <location>
        <begin position="445"/>
        <end position="455"/>
    </location>
</feature>
<feature type="compositionally biased region" description="Basic and acidic residues" evidence="4">
    <location>
        <begin position="402"/>
        <end position="421"/>
    </location>
</feature>
<evidence type="ECO:0000259" key="5">
    <source>
        <dbReference type="PROSITE" id="PS50827"/>
    </source>
</evidence>
<dbReference type="PANTHER" id="PTHR32075:SF6">
    <property type="entry name" value="ISWI CHROMATIN-REMODELING COMPLEX SUBUNIT YPL216W-RELATED"/>
    <property type="match status" value="1"/>
</dbReference>
<gene>
    <name evidence="7" type="ORF">BZA70DRAFT_265712</name>
</gene>
<dbReference type="RefSeq" id="XP_064771471.1">
    <property type="nucleotide sequence ID" value="XM_064910981.1"/>
</dbReference>
<evidence type="ECO:0008006" key="9">
    <source>
        <dbReference type="Google" id="ProtNLM"/>
    </source>
</evidence>
<comment type="caution">
    <text evidence="7">The sequence shown here is derived from an EMBL/GenBank/DDBJ whole genome shotgun (WGS) entry which is preliminary data.</text>
</comment>
<evidence type="ECO:0000313" key="7">
    <source>
        <dbReference type="EMBL" id="KAK7208438.1"/>
    </source>
</evidence>
<dbReference type="PROSITE" id="PS50827">
    <property type="entry name" value="DDT"/>
    <property type="match status" value="1"/>
</dbReference>
<feature type="region of interest" description="Disordered" evidence="4">
    <location>
        <begin position="402"/>
        <end position="478"/>
    </location>
</feature>
<evidence type="ECO:0000256" key="2">
    <source>
        <dbReference type="ARBA" id="ARBA00023242"/>
    </source>
</evidence>
<dbReference type="Pfam" id="PF15613">
    <property type="entry name" value="WSD"/>
    <property type="match status" value="1"/>
</dbReference>
<feature type="region of interest" description="Disordered" evidence="4">
    <location>
        <begin position="261"/>
        <end position="315"/>
    </location>
</feature>
<feature type="compositionally biased region" description="Acidic residues" evidence="4">
    <location>
        <begin position="458"/>
        <end position="476"/>
    </location>
</feature>
<dbReference type="Pfam" id="PF10537">
    <property type="entry name" value="WAC_Acf1_DNA_bd"/>
    <property type="match status" value="1"/>
</dbReference>
<feature type="compositionally biased region" description="Pro residues" evidence="4">
    <location>
        <begin position="1072"/>
        <end position="1086"/>
    </location>
</feature>
<proteinExistence type="predicted"/>
<organism evidence="7 8">
    <name type="scientific">Myxozyma melibiosi</name>
    <dbReference type="NCBI Taxonomy" id="54550"/>
    <lineage>
        <taxon>Eukaryota</taxon>
        <taxon>Fungi</taxon>
        <taxon>Dikarya</taxon>
        <taxon>Ascomycota</taxon>
        <taxon>Saccharomycotina</taxon>
        <taxon>Lipomycetes</taxon>
        <taxon>Lipomycetales</taxon>
        <taxon>Lipomycetaceae</taxon>
        <taxon>Myxozyma</taxon>
    </lineage>
</organism>
<feature type="compositionally biased region" description="Low complexity" evidence="4">
    <location>
        <begin position="1059"/>
        <end position="1071"/>
    </location>
</feature>
<evidence type="ECO:0000256" key="3">
    <source>
        <dbReference type="PROSITE-ProRule" id="PRU00475"/>
    </source>
</evidence>
<dbReference type="GeneID" id="90036493"/>
<evidence type="ECO:0000313" key="8">
    <source>
        <dbReference type="Proteomes" id="UP001498771"/>
    </source>
</evidence>
<dbReference type="Pfam" id="PF02791">
    <property type="entry name" value="DDT"/>
    <property type="match status" value="1"/>
</dbReference>
<keyword evidence="8" id="KW-1185">Reference proteome</keyword>
<feature type="compositionally biased region" description="Basic and acidic residues" evidence="4">
    <location>
        <begin position="261"/>
        <end position="299"/>
    </location>
</feature>
<feature type="region of interest" description="Disordered" evidence="4">
    <location>
        <begin position="999"/>
        <end position="1209"/>
    </location>
</feature>
<dbReference type="EMBL" id="JBBJBU010000001">
    <property type="protein sequence ID" value="KAK7208438.1"/>
    <property type="molecule type" value="Genomic_DNA"/>
</dbReference>
<accession>A0ABR1FFV4</accession>
<feature type="region of interest" description="Disordered" evidence="4">
    <location>
        <begin position="836"/>
        <end position="892"/>
    </location>
</feature>
<protein>
    <recommendedName>
        <fullName evidence="9">WAC domain-containing protein</fullName>
    </recommendedName>
</protein>
<feature type="domain" description="DDT" evidence="5">
    <location>
        <begin position="326"/>
        <end position="389"/>
    </location>
</feature>
<feature type="compositionally biased region" description="Low complexity" evidence="4">
    <location>
        <begin position="1124"/>
        <end position="1164"/>
    </location>
</feature>
<dbReference type="PANTHER" id="PTHR32075">
    <property type="entry name" value="ISWI CHROMATIN-REMODELING COMPLEX SUBUNIT YPL216W-RELATED"/>
    <property type="match status" value="1"/>
</dbReference>
<evidence type="ECO:0000259" key="6">
    <source>
        <dbReference type="PROSITE" id="PS51136"/>
    </source>
</evidence>
<feature type="compositionally biased region" description="Polar residues" evidence="4">
    <location>
        <begin position="1103"/>
        <end position="1118"/>
    </location>
</feature>
<reference evidence="7 8" key="1">
    <citation type="submission" date="2024-03" db="EMBL/GenBank/DDBJ databases">
        <title>Genome-scale model development and genomic sequencing of the oleaginous clade Lipomyces.</title>
        <authorList>
            <consortium name="Lawrence Berkeley National Laboratory"/>
            <person name="Czajka J.J."/>
            <person name="Han Y."/>
            <person name="Kim J."/>
            <person name="Mondo S.J."/>
            <person name="Hofstad B.A."/>
            <person name="Robles A."/>
            <person name="Haridas S."/>
            <person name="Riley R."/>
            <person name="LaButti K."/>
            <person name="Pangilinan J."/>
            <person name="Andreopoulos W."/>
            <person name="Lipzen A."/>
            <person name="Yan J."/>
            <person name="Wang M."/>
            <person name="Ng V."/>
            <person name="Grigoriev I.V."/>
            <person name="Spatafora J.W."/>
            <person name="Magnuson J.K."/>
            <person name="Baker S.E."/>
            <person name="Pomraning K.R."/>
        </authorList>
    </citation>
    <scope>NUCLEOTIDE SEQUENCE [LARGE SCALE GENOMIC DNA]</scope>
    <source>
        <strain evidence="7 8">Phaff 52-87</strain>
    </source>
</reference>
<feature type="compositionally biased region" description="Polar residues" evidence="4">
    <location>
        <begin position="1031"/>
        <end position="1041"/>
    </location>
</feature>
<dbReference type="Proteomes" id="UP001498771">
    <property type="component" value="Unassembled WGS sequence"/>
</dbReference>
<dbReference type="PROSITE" id="PS51136">
    <property type="entry name" value="WAC"/>
    <property type="match status" value="1"/>
</dbReference>
<evidence type="ECO:0000256" key="4">
    <source>
        <dbReference type="SAM" id="MobiDB-lite"/>
    </source>
</evidence>
<feature type="compositionally biased region" description="Acidic residues" evidence="4">
    <location>
        <begin position="871"/>
        <end position="880"/>
    </location>
</feature>